<dbReference type="Proteomes" id="UP000075714">
    <property type="component" value="Unassembled WGS sequence"/>
</dbReference>
<protein>
    <submittedName>
        <fullName evidence="3">Uncharacterized protein</fullName>
    </submittedName>
</protein>
<dbReference type="OrthoDB" id="539383at2759"/>
<reference evidence="4" key="1">
    <citation type="journal article" date="2016" name="Nat. Commun.">
        <title>The Gonium pectorale genome demonstrates co-option of cell cycle regulation during the evolution of multicellularity.</title>
        <authorList>
            <person name="Hanschen E.R."/>
            <person name="Marriage T.N."/>
            <person name="Ferris P.J."/>
            <person name="Hamaji T."/>
            <person name="Toyoda A."/>
            <person name="Fujiyama A."/>
            <person name="Neme R."/>
            <person name="Noguchi H."/>
            <person name="Minakuchi Y."/>
            <person name="Suzuki M."/>
            <person name="Kawai-Toyooka H."/>
            <person name="Smith D.R."/>
            <person name="Sparks H."/>
            <person name="Anderson J."/>
            <person name="Bakaric R."/>
            <person name="Luria V."/>
            <person name="Karger A."/>
            <person name="Kirschner M.W."/>
            <person name="Durand P.M."/>
            <person name="Michod R.E."/>
            <person name="Nozaki H."/>
            <person name="Olson B.J."/>
        </authorList>
    </citation>
    <scope>NUCLEOTIDE SEQUENCE [LARGE SCALE GENOMIC DNA]</scope>
    <source>
        <strain evidence="4">NIES-2863</strain>
    </source>
</reference>
<dbReference type="EMBL" id="LSYV01000035">
    <property type="protein sequence ID" value="KXZ47563.1"/>
    <property type="molecule type" value="Genomic_DNA"/>
</dbReference>
<dbReference type="AlphaFoldDB" id="A0A150GCR1"/>
<accession>A0A150GCR1</accession>
<organism evidence="3 4">
    <name type="scientific">Gonium pectorale</name>
    <name type="common">Green alga</name>
    <dbReference type="NCBI Taxonomy" id="33097"/>
    <lineage>
        <taxon>Eukaryota</taxon>
        <taxon>Viridiplantae</taxon>
        <taxon>Chlorophyta</taxon>
        <taxon>core chlorophytes</taxon>
        <taxon>Chlorophyceae</taxon>
        <taxon>CS clade</taxon>
        <taxon>Chlamydomonadales</taxon>
        <taxon>Volvocaceae</taxon>
        <taxon>Gonium</taxon>
    </lineage>
</organism>
<feature type="region of interest" description="Disordered" evidence="2">
    <location>
        <begin position="19"/>
        <end position="45"/>
    </location>
</feature>
<keyword evidence="1" id="KW-0175">Coiled coil</keyword>
<comment type="caution">
    <text evidence="3">The sequence shown here is derived from an EMBL/GenBank/DDBJ whole genome shotgun (WGS) entry which is preliminary data.</text>
</comment>
<proteinExistence type="predicted"/>
<evidence type="ECO:0000256" key="1">
    <source>
        <dbReference type="SAM" id="Coils"/>
    </source>
</evidence>
<feature type="coiled-coil region" evidence="1">
    <location>
        <begin position="243"/>
        <end position="270"/>
    </location>
</feature>
<sequence length="312" mass="33215">MGNEVVEVANFKFVRMSKPAEQPPEVAAPLVEPDNGSPSVKDPVLAAPEWPSALSLAPADEHNAAPAPPRERNLGAEVQGLLSFVPSQCPTAIGVTWILTEALRIAVDPADEAGKAAASDVLQNFQRGLDQHVAAARRLLQGGGEQIQVYDKLPALVRELCAGEPLVASLRQQLAALEQEEAAWRALEEKYREGLAASEAPQSATAPSADGAGALGQNEVQRTDLDALASAQRRADVQLEFQVQSIDSMLDKAERLVAQAQQACSLLQADYHKENFQVYAHINSPQVLVKILSQVAPSAGVDYVPSSQPSQG</sequence>
<name>A0A150GCR1_GONPE</name>
<gene>
    <name evidence="3" type="ORF">GPECTOR_34g722</name>
</gene>
<evidence type="ECO:0000313" key="4">
    <source>
        <dbReference type="Proteomes" id="UP000075714"/>
    </source>
</evidence>
<keyword evidence="4" id="KW-1185">Reference proteome</keyword>
<evidence type="ECO:0000313" key="3">
    <source>
        <dbReference type="EMBL" id="KXZ47563.1"/>
    </source>
</evidence>
<evidence type="ECO:0000256" key="2">
    <source>
        <dbReference type="SAM" id="MobiDB-lite"/>
    </source>
</evidence>